<gene>
    <name evidence="8" type="ORF">NEZAVI_LOCUS71</name>
</gene>
<evidence type="ECO:0000259" key="7">
    <source>
        <dbReference type="PROSITE" id="PS50252"/>
    </source>
</evidence>
<dbReference type="InterPro" id="IPR008967">
    <property type="entry name" value="p53-like_TF_DNA-bd_sf"/>
</dbReference>
<dbReference type="Gene3D" id="2.60.40.820">
    <property type="entry name" value="Transcription factor, T-box"/>
    <property type="match status" value="1"/>
</dbReference>
<dbReference type="GO" id="GO:0003677">
    <property type="term" value="F:DNA binding"/>
    <property type="evidence" value="ECO:0007669"/>
    <property type="project" value="UniProtKB-UniRule"/>
</dbReference>
<evidence type="ECO:0000256" key="3">
    <source>
        <dbReference type="ARBA" id="ARBA00023163"/>
    </source>
</evidence>
<protein>
    <recommendedName>
        <fullName evidence="7">T-box domain-containing protein</fullName>
    </recommendedName>
</protein>
<feature type="domain" description="T-box" evidence="7">
    <location>
        <begin position="90"/>
        <end position="117"/>
    </location>
</feature>
<keyword evidence="2 5" id="KW-0238">DNA-binding</keyword>
<dbReference type="Proteomes" id="UP001152798">
    <property type="component" value="Chromosome 1"/>
</dbReference>
<comment type="caution">
    <text evidence="5">Lacks conserved residue(s) required for the propagation of feature annotation.</text>
</comment>
<evidence type="ECO:0000256" key="6">
    <source>
        <dbReference type="SAM" id="MobiDB-lite"/>
    </source>
</evidence>
<keyword evidence="3" id="KW-0804">Transcription</keyword>
<dbReference type="InterPro" id="IPR036960">
    <property type="entry name" value="T-box_sf"/>
</dbReference>
<dbReference type="Pfam" id="PF00907">
    <property type="entry name" value="T-box"/>
    <property type="match status" value="1"/>
</dbReference>
<evidence type="ECO:0000256" key="5">
    <source>
        <dbReference type="PROSITE-ProRule" id="PRU00201"/>
    </source>
</evidence>
<dbReference type="SUPFAM" id="SSF49417">
    <property type="entry name" value="p53-like transcription factors"/>
    <property type="match status" value="1"/>
</dbReference>
<dbReference type="GO" id="GO:0045893">
    <property type="term" value="P:positive regulation of DNA-templated transcription"/>
    <property type="evidence" value="ECO:0007669"/>
    <property type="project" value="InterPro"/>
</dbReference>
<dbReference type="InterPro" id="IPR046360">
    <property type="entry name" value="T-box_DNA-bd"/>
</dbReference>
<dbReference type="GO" id="GO:0005634">
    <property type="term" value="C:nucleus"/>
    <property type="evidence" value="ECO:0007669"/>
    <property type="project" value="UniProtKB-SubCell"/>
</dbReference>
<dbReference type="AlphaFoldDB" id="A0A9P0E1T4"/>
<evidence type="ECO:0000313" key="9">
    <source>
        <dbReference type="Proteomes" id="UP001152798"/>
    </source>
</evidence>
<dbReference type="OrthoDB" id="7442607at2759"/>
<organism evidence="8 9">
    <name type="scientific">Nezara viridula</name>
    <name type="common">Southern green stink bug</name>
    <name type="synonym">Cimex viridulus</name>
    <dbReference type="NCBI Taxonomy" id="85310"/>
    <lineage>
        <taxon>Eukaryota</taxon>
        <taxon>Metazoa</taxon>
        <taxon>Ecdysozoa</taxon>
        <taxon>Arthropoda</taxon>
        <taxon>Hexapoda</taxon>
        <taxon>Insecta</taxon>
        <taxon>Pterygota</taxon>
        <taxon>Neoptera</taxon>
        <taxon>Paraneoptera</taxon>
        <taxon>Hemiptera</taxon>
        <taxon>Heteroptera</taxon>
        <taxon>Panheteroptera</taxon>
        <taxon>Pentatomomorpha</taxon>
        <taxon>Pentatomoidea</taxon>
        <taxon>Pentatomidae</taxon>
        <taxon>Pentatominae</taxon>
        <taxon>Nezara</taxon>
    </lineage>
</organism>
<dbReference type="GO" id="GO:0003700">
    <property type="term" value="F:DNA-binding transcription factor activity"/>
    <property type="evidence" value="ECO:0007669"/>
    <property type="project" value="InterPro"/>
</dbReference>
<dbReference type="EMBL" id="OV725077">
    <property type="protein sequence ID" value="CAH1388450.1"/>
    <property type="molecule type" value="Genomic_DNA"/>
</dbReference>
<keyword evidence="9" id="KW-1185">Reference proteome</keyword>
<name>A0A9P0E1T4_NEZVI</name>
<accession>A0A9P0E1T4</accession>
<evidence type="ECO:0000313" key="8">
    <source>
        <dbReference type="EMBL" id="CAH1388450.1"/>
    </source>
</evidence>
<keyword evidence="4 5" id="KW-0539">Nucleus</keyword>
<dbReference type="GO" id="GO:0006357">
    <property type="term" value="P:regulation of transcription by RNA polymerase II"/>
    <property type="evidence" value="ECO:0007669"/>
    <property type="project" value="UniProtKB-ARBA"/>
</dbReference>
<comment type="subcellular location">
    <subcellularLocation>
        <location evidence="5">Nucleus</location>
    </subcellularLocation>
</comment>
<reference evidence="8" key="1">
    <citation type="submission" date="2022-01" db="EMBL/GenBank/DDBJ databases">
        <authorList>
            <person name="King R."/>
        </authorList>
    </citation>
    <scope>NUCLEOTIDE SEQUENCE</scope>
</reference>
<proteinExistence type="predicted"/>
<keyword evidence="1" id="KW-0805">Transcription regulation</keyword>
<sequence length="117" mass="13176">MLFDLQYSFHLYSSWDRTDTSTGGRAWTAHTLAIAASRPVLNIGPGRRKRRSPGRDSPPEISSSTGEEQPNLLLQERANCEELAHVECLLDTKDLWEKFNELGTEMIITKTGRSVLT</sequence>
<dbReference type="PROSITE" id="PS50252">
    <property type="entry name" value="TBOX_3"/>
    <property type="match status" value="1"/>
</dbReference>
<evidence type="ECO:0000256" key="2">
    <source>
        <dbReference type="ARBA" id="ARBA00023125"/>
    </source>
</evidence>
<evidence type="ECO:0000256" key="1">
    <source>
        <dbReference type="ARBA" id="ARBA00023015"/>
    </source>
</evidence>
<feature type="region of interest" description="Disordered" evidence="6">
    <location>
        <begin position="39"/>
        <end position="71"/>
    </location>
</feature>
<evidence type="ECO:0000256" key="4">
    <source>
        <dbReference type="ARBA" id="ARBA00023242"/>
    </source>
</evidence>